<sequence length="197" mass="22879">MCQYIETIRVVDGCICNLAYHEKRLNRTRKEMLGLTEPLHIADLLQSVSLPMECSKLRFVYDKEGIHDITCTPYIRKEINSLHLVYDNNISYPYKSTDRSALNQLKKQQGNCDEILIVRDNHLTDTSYTNIALYDGEQWFTPSTPLLRGTMRQRLLNCGLIQEREIMVSDIPNYQYISLFNTMISLGEVILPVDKIK</sequence>
<keyword evidence="2" id="KW-1185">Reference proteome</keyword>
<dbReference type="Gene3D" id="3.20.10.10">
    <property type="entry name" value="D-amino Acid Aminotransferase, subunit A, domain 2"/>
    <property type="match status" value="1"/>
</dbReference>
<evidence type="ECO:0000313" key="2">
    <source>
        <dbReference type="Proteomes" id="UP000682195"/>
    </source>
</evidence>
<keyword evidence="1" id="KW-0808">Transferase</keyword>
<dbReference type="InterPro" id="IPR001544">
    <property type="entry name" value="Aminotrans_IV"/>
</dbReference>
<organism evidence="1 2">
    <name type="scientific">Prevotella melaninogenica</name>
    <dbReference type="NCBI Taxonomy" id="28132"/>
    <lineage>
        <taxon>Bacteria</taxon>
        <taxon>Pseudomonadati</taxon>
        <taxon>Bacteroidota</taxon>
        <taxon>Bacteroidia</taxon>
        <taxon>Bacteroidales</taxon>
        <taxon>Prevotellaceae</taxon>
        <taxon>Prevotella</taxon>
    </lineage>
</organism>
<dbReference type="InterPro" id="IPR036038">
    <property type="entry name" value="Aminotransferase-like"/>
</dbReference>
<dbReference type="SUPFAM" id="SSF56752">
    <property type="entry name" value="D-aminoacid aminotransferase-like PLP-dependent enzymes"/>
    <property type="match status" value="1"/>
</dbReference>
<proteinExistence type="predicted"/>
<dbReference type="EMBL" id="CP072361">
    <property type="protein sequence ID" value="QUB75539.1"/>
    <property type="molecule type" value="Genomic_DNA"/>
</dbReference>
<dbReference type="Proteomes" id="UP000682195">
    <property type="component" value="Chromosome 1"/>
</dbReference>
<evidence type="ECO:0000313" key="1">
    <source>
        <dbReference type="EMBL" id="QUB75539.1"/>
    </source>
</evidence>
<dbReference type="Gene3D" id="3.30.470.10">
    <property type="match status" value="1"/>
</dbReference>
<dbReference type="GO" id="GO:0008483">
    <property type="term" value="F:transaminase activity"/>
    <property type="evidence" value="ECO:0007669"/>
    <property type="project" value="UniProtKB-KW"/>
</dbReference>
<name>A0ABX7XPD7_9BACT</name>
<protein>
    <submittedName>
        <fullName evidence="1">Aminotransferase class IV</fullName>
    </submittedName>
</protein>
<dbReference type="InterPro" id="IPR043131">
    <property type="entry name" value="BCAT-like_N"/>
</dbReference>
<keyword evidence="1" id="KW-0032">Aminotransferase</keyword>
<dbReference type="RefSeq" id="WP_211807597.1">
    <property type="nucleotide sequence ID" value="NZ_CP072361.1"/>
</dbReference>
<dbReference type="Pfam" id="PF01063">
    <property type="entry name" value="Aminotran_4"/>
    <property type="match status" value="1"/>
</dbReference>
<gene>
    <name evidence="1" type="ORF">J5A58_00485</name>
</gene>
<reference evidence="1 2" key="1">
    <citation type="submission" date="2021-03" db="EMBL/GenBank/DDBJ databases">
        <title>Human Oral Microbial Genomes.</title>
        <authorList>
            <person name="Johnston C.D."/>
            <person name="Chen T."/>
            <person name="Dewhirst F.E."/>
        </authorList>
    </citation>
    <scope>NUCLEOTIDE SEQUENCE [LARGE SCALE GENOMIC DNA]</scope>
    <source>
        <strain evidence="1 2">F0054</strain>
    </source>
</reference>
<dbReference type="InterPro" id="IPR043132">
    <property type="entry name" value="BCAT-like_C"/>
</dbReference>
<accession>A0ABX7XPD7</accession>